<evidence type="ECO:0000259" key="2">
    <source>
        <dbReference type="PROSITE" id="PS50878"/>
    </source>
</evidence>
<accession>A0A8C5QEN8</accession>
<protein>
    <recommendedName>
        <fullName evidence="2">Reverse transcriptase domain-containing protein</fullName>
    </recommendedName>
</protein>
<proteinExistence type="predicted"/>
<evidence type="ECO:0000313" key="4">
    <source>
        <dbReference type="Proteomes" id="UP000694569"/>
    </source>
</evidence>
<dbReference type="PANTHER" id="PTHR21301">
    <property type="entry name" value="REVERSE TRANSCRIPTASE"/>
    <property type="match status" value="1"/>
</dbReference>
<evidence type="ECO:0000313" key="3">
    <source>
        <dbReference type="Ensembl" id="ENSLLEP00000036974.1"/>
    </source>
</evidence>
<dbReference type="PANTHER" id="PTHR21301:SF12">
    <property type="match status" value="1"/>
</dbReference>
<dbReference type="GeneTree" id="ENSGT00840000129931"/>
<feature type="compositionally biased region" description="Basic residues" evidence="1">
    <location>
        <begin position="9"/>
        <end position="20"/>
    </location>
</feature>
<name>A0A8C5QEN8_9ANUR</name>
<reference evidence="3" key="1">
    <citation type="submission" date="2025-08" db="UniProtKB">
        <authorList>
            <consortium name="Ensembl"/>
        </authorList>
    </citation>
    <scope>IDENTIFICATION</scope>
</reference>
<dbReference type="InterPro" id="IPR058912">
    <property type="entry name" value="HTH_animal"/>
</dbReference>
<dbReference type="Ensembl" id="ENSLLET00000038399.1">
    <property type="protein sequence ID" value="ENSLLEP00000036974.1"/>
    <property type="gene ID" value="ENSLLEG00000023417.1"/>
</dbReference>
<dbReference type="AlphaFoldDB" id="A0A8C5QEN8"/>
<evidence type="ECO:0000256" key="1">
    <source>
        <dbReference type="SAM" id="MobiDB-lite"/>
    </source>
</evidence>
<reference evidence="3" key="2">
    <citation type="submission" date="2025-09" db="UniProtKB">
        <authorList>
            <consortium name="Ensembl"/>
        </authorList>
    </citation>
    <scope>IDENTIFICATION</scope>
</reference>
<dbReference type="CDD" id="cd10442">
    <property type="entry name" value="GIY-YIG_PLEs"/>
    <property type="match status" value="1"/>
</dbReference>
<keyword evidence="4" id="KW-1185">Reference proteome</keyword>
<feature type="region of interest" description="Disordered" evidence="1">
    <location>
        <begin position="1"/>
        <end position="32"/>
    </location>
</feature>
<feature type="domain" description="Reverse transcriptase" evidence="2">
    <location>
        <begin position="221"/>
        <end position="472"/>
    </location>
</feature>
<dbReference type="Proteomes" id="UP000694569">
    <property type="component" value="Unplaced"/>
</dbReference>
<dbReference type="PROSITE" id="PS50878">
    <property type="entry name" value="RT_POL"/>
    <property type="match status" value="1"/>
</dbReference>
<dbReference type="InterPro" id="IPR000477">
    <property type="entry name" value="RT_dom"/>
</dbReference>
<organism evidence="3 4">
    <name type="scientific">Leptobrachium leishanense</name>
    <name type="common">Leishan spiny toad</name>
    <dbReference type="NCBI Taxonomy" id="445787"/>
    <lineage>
        <taxon>Eukaryota</taxon>
        <taxon>Metazoa</taxon>
        <taxon>Chordata</taxon>
        <taxon>Craniata</taxon>
        <taxon>Vertebrata</taxon>
        <taxon>Euteleostomi</taxon>
        <taxon>Amphibia</taxon>
        <taxon>Batrachia</taxon>
        <taxon>Anura</taxon>
        <taxon>Pelobatoidea</taxon>
        <taxon>Megophryidae</taxon>
        <taxon>Leptobrachium</taxon>
    </lineage>
</organism>
<sequence length="780" mass="91125">MVTGEKTLPRRGCRGRRTRRRKEEGETQQDGGIFNLTDTPLTDIETKVLRKGMKYVPTKHMNLFDMYIDLQKFKKNLCLKKYFLKNPINRPSTFQFYQHTNLREKSTFFPKSLISQEINTFEEMIMTDLGKLKTSTKSNNLTSRERDVLKKLASNDKIEIKPADKGGGTVIMSTEYYRSESNRILSDENTYRKLNKNPGKDIQDKFIQYLEEGHVLGILNDQEFKYLKIEHPKTPVFYFLPKIHKDLFKPPGRPIISGIGSVSSRLSEYIDHQLQPFVTNTIAHLKNTTEILNILSNVTWEDDLLLVTSDVQSLYTIIPHKNGLEAIEHFLKKSEILQPEQIVFILEGMRLILENNYFYFQNDFYLQVNGTAMGSRFAPSYANLFMAFWEESFLSEHQSNLVCYKRYIDDIFLIWKGGIHTLEMFLQELNRNEMGIVLTTTWSQERINFLDLSIFIKDGKIKTETFFKRVDVNSFIETTSCHLPQWLDGIPKSQFLRIRRNCTDLDAYETQSDKLRTDFLEKGYDRNKLDYTRNEVRSIECTNLLKEKPKKETQFSTDVPFIFSYNAQNQSIRRLIRKYWPILRKDPLLKEILPERPRMICRGVGNVKMKIAQKHTRKTPSNSNHFGIQKGFHQCGNCLNCRNTKSKKQIITQIDGKTGPIKIKEAITCFTKNVIYLLTCPCGLRYVGRTTRALSVRIQEHIRSIRNGNEKHSVPLHFKNKHDMNPEGLTFIGIKKVEIPWRGGNFEKTIGKEEMNWIFNLGTLQPYGLNADFELCHFLD</sequence>
<dbReference type="Pfam" id="PF26215">
    <property type="entry name" value="HTH_animal"/>
    <property type="match status" value="1"/>
</dbReference>
<dbReference type="OrthoDB" id="8444640at2759"/>